<dbReference type="InterPro" id="IPR057326">
    <property type="entry name" value="KR_dom"/>
</dbReference>
<evidence type="ECO:0000313" key="4">
    <source>
        <dbReference type="Proteomes" id="UP000218765"/>
    </source>
</evidence>
<dbReference type="InterPro" id="IPR051783">
    <property type="entry name" value="NAD(P)-dependent_oxidoreduct"/>
</dbReference>
<evidence type="ECO:0000259" key="2">
    <source>
        <dbReference type="SMART" id="SM00822"/>
    </source>
</evidence>
<dbReference type="InterPro" id="IPR036291">
    <property type="entry name" value="NAD(P)-bd_dom_sf"/>
</dbReference>
<name>A0A1Z4VQA1_9GAMM</name>
<dbReference type="EMBL" id="AP018052">
    <property type="protein sequence ID" value="BAZ93665.1"/>
    <property type="molecule type" value="Genomic_DNA"/>
</dbReference>
<dbReference type="AlphaFoldDB" id="A0A1Z4VQA1"/>
<dbReference type="GO" id="GO:0004029">
    <property type="term" value="F:aldehyde dehydrogenase (NAD+) activity"/>
    <property type="evidence" value="ECO:0007669"/>
    <property type="project" value="TreeGrafter"/>
</dbReference>
<dbReference type="GO" id="GO:0005737">
    <property type="term" value="C:cytoplasm"/>
    <property type="evidence" value="ECO:0007669"/>
    <property type="project" value="TreeGrafter"/>
</dbReference>
<keyword evidence="4" id="KW-1185">Reference proteome</keyword>
<feature type="domain" description="Ketoreductase" evidence="2">
    <location>
        <begin position="3"/>
        <end position="146"/>
    </location>
</feature>
<protein>
    <submittedName>
        <fullName evidence="3">Nucleoside-diphosphate-sugar epimerases</fullName>
    </submittedName>
</protein>
<gene>
    <name evidence="3" type="ORF">FOKN1_1267</name>
</gene>
<organism evidence="3 4">
    <name type="scientific">Thiohalobacter thiocyanaticus</name>
    <dbReference type="NCBI Taxonomy" id="585455"/>
    <lineage>
        <taxon>Bacteria</taxon>
        <taxon>Pseudomonadati</taxon>
        <taxon>Pseudomonadota</taxon>
        <taxon>Gammaproteobacteria</taxon>
        <taxon>Thiohalobacterales</taxon>
        <taxon>Thiohalobacteraceae</taxon>
        <taxon>Thiohalobacter</taxon>
    </lineage>
</organism>
<sequence>MTGTVAVTGATGFVGQAIVETLLRSGWRVRALVHRRGLDDTLTGALETVSGGLGDEAALTRLLEDVDAVVHVAGKVRGRAARDFRPVNADGVERLARLALARPEPPRFILISSLAAREPGLSHYAASKREGESRLTGLAAGSAMRCAVLRPPAVYGPGDRELLPLFQTMARGLAPVLGRAGARASLLHVNDLAAAVAKLLAGEAEGTYELHDGTPGGYSWGDIAAIVAAAAGRRPGRRLLVPGLLLRGLAGLNLAAATLLRYQPMLTPGKVRELRHPDWVCDNTALTRDTGWRPAIRLRDGLQPLLGSSGPRTNEGMSNVH</sequence>
<dbReference type="Gene3D" id="3.40.50.720">
    <property type="entry name" value="NAD(P)-binding Rossmann-like Domain"/>
    <property type="match status" value="1"/>
</dbReference>
<reference evidence="3 4" key="1">
    <citation type="submission" date="2017-05" db="EMBL/GenBank/DDBJ databases">
        <title>Thiocyanate degradation by Thiohalobacter thiocyanaticus FOKN1.</title>
        <authorList>
            <person name="Oshiki M."/>
            <person name="Fukushima T."/>
            <person name="Kawano S."/>
            <person name="Nakagawa J."/>
        </authorList>
    </citation>
    <scope>NUCLEOTIDE SEQUENCE [LARGE SCALE GENOMIC DNA]</scope>
    <source>
        <strain evidence="3 4">FOKN1</strain>
    </source>
</reference>
<dbReference type="InterPro" id="IPR001509">
    <property type="entry name" value="Epimerase_deHydtase"/>
</dbReference>
<dbReference type="SUPFAM" id="SSF51735">
    <property type="entry name" value="NAD(P)-binding Rossmann-fold domains"/>
    <property type="match status" value="1"/>
</dbReference>
<dbReference type="Pfam" id="PF01370">
    <property type="entry name" value="Epimerase"/>
    <property type="match status" value="1"/>
</dbReference>
<accession>A0A1Z4VQA1</accession>
<dbReference type="SMART" id="SM00822">
    <property type="entry name" value="PKS_KR"/>
    <property type="match status" value="1"/>
</dbReference>
<dbReference type="PANTHER" id="PTHR48079">
    <property type="entry name" value="PROTEIN YEEZ"/>
    <property type="match status" value="1"/>
</dbReference>
<dbReference type="OrthoDB" id="9778052at2"/>
<dbReference type="PANTHER" id="PTHR48079:SF6">
    <property type="entry name" value="NAD(P)-BINDING DOMAIN-CONTAINING PROTEIN-RELATED"/>
    <property type="match status" value="1"/>
</dbReference>
<proteinExistence type="inferred from homology"/>
<dbReference type="Proteomes" id="UP000218765">
    <property type="component" value="Chromosome"/>
</dbReference>
<evidence type="ECO:0000313" key="3">
    <source>
        <dbReference type="EMBL" id="BAZ93665.1"/>
    </source>
</evidence>
<evidence type="ECO:0000256" key="1">
    <source>
        <dbReference type="ARBA" id="ARBA00006484"/>
    </source>
</evidence>
<comment type="similarity">
    <text evidence="1">Belongs to the short-chain dehydrogenases/reductases (SDR) family.</text>
</comment>
<dbReference type="RefSeq" id="WP_096365795.1">
    <property type="nucleotide sequence ID" value="NZ_AP018052.1"/>
</dbReference>
<dbReference type="KEGG" id="ttc:FOKN1_1267"/>